<protein>
    <submittedName>
        <fullName evidence="1">Uncharacterized small protein</fullName>
    </submittedName>
</protein>
<name>A0A3S4XIR1_SERFO</name>
<evidence type="ECO:0000313" key="1">
    <source>
        <dbReference type="EMBL" id="VEI74217.1"/>
    </source>
</evidence>
<accession>A0A3S4XIR1</accession>
<dbReference type="EMBL" id="LR134492">
    <property type="protein sequence ID" value="VEI74217.1"/>
    <property type="molecule type" value="Genomic_DNA"/>
</dbReference>
<dbReference type="AlphaFoldDB" id="A0A3S4XIR1"/>
<sequence length="60" mass="6734">MSFNVGDFVQRKTGGPKMTVIEEDGEVLVCSWVELGVEQRTEVQANEVNPYHEDDDFGVC</sequence>
<dbReference type="Proteomes" id="UP000270487">
    <property type="component" value="Chromosome"/>
</dbReference>
<proteinExistence type="predicted"/>
<evidence type="ECO:0000313" key="2">
    <source>
        <dbReference type="Proteomes" id="UP000270487"/>
    </source>
</evidence>
<gene>
    <name evidence="1" type="ORF">NCTC13193_04527</name>
</gene>
<dbReference type="InterPro" id="IPR019226">
    <property type="entry name" value="DUF2158"/>
</dbReference>
<dbReference type="Pfam" id="PF09926">
    <property type="entry name" value="DUF2158"/>
    <property type="match status" value="1"/>
</dbReference>
<organism evidence="1 2">
    <name type="scientific">Serratia fonticola</name>
    <dbReference type="NCBI Taxonomy" id="47917"/>
    <lineage>
        <taxon>Bacteria</taxon>
        <taxon>Pseudomonadati</taxon>
        <taxon>Pseudomonadota</taxon>
        <taxon>Gammaproteobacteria</taxon>
        <taxon>Enterobacterales</taxon>
        <taxon>Yersiniaceae</taxon>
        <taxon>Serratia</taxon>
    </lineage>
</organism>
<reference evidence="1 2" key="1">
    <citation type="submission" date="2018-12" db="EMBL/GenBank/DDBJ databases">
        <authorList>
            <consortium name="Pathogen Informatics"/>
        </authorList>
    </citation>
    <scope>NUCLEOTIDE SEQUENCE [LARGE SCALE GENOMIC DNA]</scope>
    <source>
        <strain evidence="1 2">NCTC13193</strain>
    </source>
</reference>